<proteinExistence type="predicted"/>
<evidence type="ECO:0000313" key="2">
    <source>
        <dbReference type="Proteomes" id="UP000001068"/>
    </source>
</evidence>
<dbReference type="OrthoDB" id="2392at2157"/>
<organism evidence="1 2">
    <name type="scientific">Desulfurococcus mucosus (strain ATCC 35584 / DSM 2162 / JCM 9187 / O7/1)</name>
    <dbReference type="NCBI Taxonomy" id="765177"/>
    <lineage>
        <taxon>Archaea</taxon>
        <taxon>Thermoproteota</taxon>
        <taxon>Thermoprotei</taxon>
        <taxon>Desulfurococcales</taxon>
        <taxon>Desulfurococcaceae</taxon>
        <taxon>Desulfurococcus</taxon>
    </lineage>
</organism>
<protein>
    <submittedName>
        <fullName evidence="1">Conserved protein implicated in secretion</fullName>
    </submittedName>
</protein>
<accession>E8R7K5</accession>
<dbReference type="HOGENOM" id="CLU_095961_0_0_2"/>
<evidence type="ECO:0000313" key="1">
    <source>
        <dbReference type="EMBL" id="ADV64500.1"/>
    </source>
</evidence>
<dbReference type="eggNOG" id="arCOG00452">
    <property type="taxonomic scope" value="Archaea"/>
</dbReference>
<dbReference type="STRING" id="765177.Desmu_0181"/>
<sequence length="208" mass="23379">MSYYKREETVGEKLRKLFTNDKDPMEKKAIIAQYRIKTAIGRISNYLEKLSDRDRELFEMIVESLTKKDELRAKMYAKEVAEIRKVSKQLLTVQYALEHAALKLETFIIYGGAVNEVAPVIGVMREAVNILKGVAPDIWIDLQYAVRELETAVGAGVVDLTTDIGVGMDSEAKKVLEEARIVAEQKMKEKFAELPKAIVPEGEGVKSA</sequence>
<dbReference type="EMBL" id="CP002363">
    <property type="protein sequence ID" value="ADV64500.1"/>
    <property type="molecule type" value="Genomic_DNA"/>
</dbReference>
<dbReference type="KEGG" id="dmu:Desmu_0181"/>
<reference evidence="2" key="1">
    <citation type="submission" date="2010-11" db="EMBL/GenBank/DDBJ databases">
        <title>The complete genome of Desulfurococcus mucosus DSM 2162.</title>
        <authorList>
            <consortium name="US DOE Joint Genome Institute (JGI-PGF)"/>
            <person name="Lucas S."/>
            <person name="Copeland A."/>
            <person name="Lapidus A."/>
            <person name="Bruce D."/>
            <person name="Goodwin L."/>
            <person name="Pitluck S."/>
            <person name="Kyrpides N."/>
            <person name="Mavromatis K."/>
            <person name="Pagani I."/>
            <person name="Ivanova N."/>
            <person name="Ovchinnikova G."/>
            <person name="Chertkov O."/>
            <person name="Held B."/>
            <person name="Brettin T."/>
            <person name="Detter J.C."/>
            <person name="Tapia R."/>
            <person name="Han C."/>
            <person name="Land M."/>
            <person name="Hauser L."/>
            <person name="Markowitz V."/>
            <person name="Cheng J.-F."/>
            <person name="Hugenholtz P."/>
            <person name="Woyke T."/>
            <person name="Wu D."/>
            <person name="Wirth R."/>
            <person name="Bilek Y."/>
            <person name="Hader T."/>
            <person name="Klenk H.-P."/>
            <person name="Eisen J.A."/>
        </authorList>
    </citation>
    <scope>NUCLEOTIDE SEQUENCE [LARGE SCALE GENOMIC DNA]</scope>
    <source>
        <strain evidence="2">ATCC 35584 / DSM 2162 / JCM 9187 / O7/1</strain>
    </source>
</reference>
<gene>
    <name evidence="1" type="ordered locus">Desmu_0181</name>
</gene>
<dbReference type="RefSeq" id="WP_013561722.1">
    <property type="nucleotide sequence ID" value="NC_014961.1"/>
</dbReference>
<dbReference type="Gene3D" id="6.10.140.1230">
    <property type="match status" value="1"/>
</dbReference>
<dbReference type="Proteomes" id="UP000001068">
    <property type="component" value="Chromosome"/>
</dbReference>
<dbReference type="AlphaFoldDB" id="E8R7K5"/>
<reference evidence="1 2" key="2">
    <citation type="journal article" date="2011" name="Stand. Genomic Sci.">
        <title>Complete genome sequence of Desulfurococcus mucosus type strain (O7/1).</title>
        <authorList>
            <person name="Wirth R."/>
            <person name="Chertkov O."/>
            <person name="Held B."/>
            <person name="Lapidus A."/>
            <person name="Nolan M."/>
            <person name="Lucas S."/>
            <person name="Hammon N."/>
            <person name="Deshpande S."/>
            <person name="Cheng J.F."/>
            <person name="Tapia R."/>
            <person name="Han C."/>
            <person name="Goodwin L."/>
            <person name="Pitluck S."/>
            <person name="Liolios K."/>
            <person name="Ioanna P."/>
            <person name="Ivanova N."/>
            <person name="Mavromatis K."/>
            <person name="Mikhailova N."/>
            <person name="Pati A."/>
            <person name="Chen A."/>
            <person name="Palaniappan K."/>
            <person name="Land M."/>
            <person name="Hauser L."/>
            <person name="Chang Y.J."/>
            <person name="Jeffries C.D."/>
            <person name="Bilek Y."/>
            <person name="Hader T."/>
            <person name="Rohde M."/>
            <person name="Spring S."/>
            <person name="Sikorski J."/>
            <person name="Goker M."/>
            <person name="Woyke T."/>
            <person name="Bristow J."/>
            <person name="Eisen J.A."/>
            <person name="Markowitz V."/>
            <person name="Hugenholtz P."/>
            <person name="Kyrpides N.C."/>
            <person name="Klenk H.P."/>
        </authorList>
    </citation>
    <scope>NUCLEOTIDE SEQUENCE [LARGE SCALE GENOMIC DNA]</scope>
    <source>
        <strain evidence="2">ATCC 35584 / DSM 2162 / JCM 9187 / O7/1</strain>
    </source>
</reference>
<keyword evidence="2" id="KW-1185">Reference proteome</keyword>
<name>E8R7K5_DESM0</name>
<dbReference type="GeneID" id="10152869"/>